<keyword evidence="2 5" id="KW-0808">Transferase</keyword>
<feature type="binding site" evidence="5">
    <location>
        <position position="216"/>
    </location>
    <ligand>
        <name>Mg(2+)</name>
        <dbReference type="ChEBI" id="CHEBI:18420"/>
    </ligand>
</feature>
<dbReference type="CDD" id="cd02440">
    <property type="entry name" value="AdoMet_MTases"/>
    <property type="match status" value="1"/>
</dbReference>
<keyword evidence="5" id="KW-0472">Membrane</keyword>
<comment type="pathway">
    <text evidence="5">Cofactor biosynthesis; ubiquinone biosynthesis.</text>
</comment>
<evidence type="ECO:0000256" key="5">
    <source>
        <dbReference type="HAMAP-Rule" id="MF_03190"/>
    </source>
</evidence>
<dbReference type="InterPro" id="IPR029063">
    <property type="entry name" value="SAM-dependent_MTases_sf"/>
</dbReference>
<feature type="binding site" evidence="5">
    <location>
        <position position="129"/>
    </location>
    <ligand>
        <name>S-adenosyl-L-methionine</name>
        <dbReference type="ChEBI" id="CHEBI:59789"/>
    </ligand>
</feature>
<feature type="binding site" evidence="5">
    <location>
        <position position="211"/>
    </location>
    <ligand>
        <name>S-adenosyl-L-methionine</name>
        <dbReference type="ChEBI" id="CHEBI:59789"/>
    </ligand>
</feature>
<name>A0ABR1RU69_9PEZI</name>
<evidence type="ECO:0000256" key="2">
    <source>
        <dbReference type="ARBA" id="ARBA00022679"/>
    </source>
</evidence>
<gene>
    <name evidence="5" type="primary">COQ3</name>
    <name evidence="7" type="ORF">PG991_007301</name>
</gene>
<comment type="catalytic activity">
    <reaction evidence="5">
        <text>a 3-demethylubiquinone + S-adenosyl-L-methionine = a ubiquinone + S-adenosyl-L-homocysteine</text>
        <dbReference type="Rhea" id="RHEA:81215"/>
        <dbReference type="Rhea" id="RHEA-COMP:9565"/>
        <dbReference type="Rhea" id="RHEA-COMP:19654"/>
        <dbReference type="ChEBI" id="CHEBI:16389"/>
        <dbReference type="ChEBI" id="CHEBI:57856"/>
        <dbReference type="ChEBI" id="CHEBI:59789"/>
        <dbReference type="ChEBI" id="CHEBI:231825"/>
    </reaction>
</comment>
<keyword evidence="8" id="KW-1185">Reference proteome</keyword>
<comment type="subunit">
    <text evidence="5">Component of a multi-subunit COQ enzyme complex, composed of at least COQ3, COQ4, COQ5, COQ6, COQ7 and COQ9.</text>
</comment>
<evidence type="ECO:0000313" key="8">
    <source>
        <dbReference type="Proteomes" id="UP001396898"/>
    </source>
</evidence>
<evidence type="ECO:0000256" key="6">
    <source>
        <dbReference type="SAM" id="MobiDB-lite"/>
    </source>
</evidence>
<keyword evidence="4 5" id="KW-0949">S-adenosyl-L-methionine</keyword>
<reference evidence="7 8" key="1">
    <citation type="submission" date="2023-01" db="EMBL/GenBank/DDBJ databases">
        <title>Analysis of 21 Apiospora genomes using comparative genomics revels a genus with tremendous synthesis potential of carbohydrate active enzymes and secondary metabolites.</title>
        <authorList>
            <person name="Sorensen T."/>
        </authorList>
    </citation>
    <scope>NUCLEOTIDE SEQUENCE [LARGE SCALE GENOMIC DNA]</scope>
    <source>
        <strain evidence="7 8">CBS 20057</strain>
    </source>
</reference>
<comment type="similarity">
    <text evidence="5">Belongs to the class I-like SAM-binding methyltransferase superfamily. UbiG/COQ3 family.</text>
</comment>
<dbReference type="EC" id="2.1.1.-" evidence="5"/>
<keyword evidence="5" id="KW-0460">Magnesium</keyword>
<comment type="function">
    <text evidence="5">O-methyltransferase required for two non-consecutive steps during ubiquinone biosynthesis. Catalyzes the 2 O-methylation of 3,4-dihydroxy-5-(all-trans-polyprenyl)benzoic acid into 4-hydroxy-3-methoxy-5-(all-trans-polyprenyl)benzoic acid. Also catalyzes the last step of ubiquinone biosynthesis by mediating methylation of 3-demethylubiquinone into ubiquinone. Also able to mediate the methylation of 3-demethylubiquinol into ubiquinol.</text>
</comment>
<dbReference type="InterPro" id="IPR010233">
    <property type="entry name" value="UbiG_MeTrfase"/>
</dbReference>
<evidence type="ECO:0000256" key="3">
    <source>
        <dbReference type="ARBA" id="ARBA00022688"/>
    </source>
</evidence>
<evidence type="ECO:0000256" key="1">
    <source>
        <dbReference type="ARBA" id="ARBA00022603"/>
    </source>
</evidence>
<dbReference type="EC" id="2.1.1.64" evidence="5"/>
<comment type="caution">
    <text evidence="7">The sequence shown here is derived from an EMBL/GenBank/DDBJ whole genome shotgun (WGS) entry which is preliminary data.</text>
</comment>
<evidence type="ECO:0000313" key="7">
    <source>
        <dbReference type="EMBL" id="KAK8018111.1"/>
    </source>
</evidence>
<comment type="catalytic activity">
    <reaction evidence="5">
        <text>a 3-demethylubiquinol + S-adenosyl-L-methionine = a ubiquinol + S-adenosyl-L-homocysteine + H(+)</text>
        <dbReference type="Rhea" id="RHEA:44380"/>
        <dbReference type="Rhea" id="RHEA-COMP:9566"/>
        <dbReference type="Rhea" id="RHEA-COMP:10914"/>
        <dbReference type="ChEBI" id="CHEBI:15378"/>
        <dbReference type="ChEBI" id="CHEBI:17976"/>
        <dbReference type="ChEBI" id="CHEBI:57856"/>
        <dbReference type="ChEBI" id="CHEBI:59789"/>
        <dbReference type="ChEBI" id="CHEBI:84422"/>
        <dbReference type="EC" id="2.1.1.64"/>
    </reaction>
</comment>
<feature type="binding site" evidence="5">
    <location>
        <position position="215"/>
    </location>
    <ligand>
        <name>Mg(2+)</name>
        <dbReference type="ChEBI" id="CHEBI:18420"/>
    </ligand>
</feature>
<organism evidence="7 8">
    <name type="scientific">Apiospora marii</name>
    <dbReference type="NCBI Taxonomy" id="335849"/>
    <lineage>
        <taxon>Eukaryota</taxon>
        <taxon>Fungi</taxon>
        <taxon>Dikarya</taxon>
        <taxon>Ascomycota</taxon>
        <taxon>Pezizomycotina</taxon>
        <taxon>Sordariomycetes</taxon>
        <taxon>Xylariomycetidae</taxon>
        <taxon>Amphisphaeriales</taxon>
        <taxon>Apiosporaceae</taxon>
        <taxon>Apiospora</taxon>
    </lineage>
</organism>
<feature type="binding site" evidence="5">
    <location>
        <position position="103"/>
    </location>
    <ligand>
        <name>S-adenosyl-L-methionine</name>
        <dbReference type="ChEBI" id="CHEBI:59789"/>
    </ligand>
</feature>
<evidence type="ECO:0000256" key="4">
    <source>
        <dbReference type="ARBA" id="ARBA00022691"/>
    </source>
</evidence>
<dbReference type="NCBIfam" id="TIGR01983">
    <property type="entry name" value="UbiG"/>
    <property type="match status" value="1"/>
</dbReference>
<keyword evidence="1 5" id="KW-0489">Methyltransferase</keyword>
<comment type="catalytic activity">
    <reaction evidence="5">
        <text>a 3,4-dihydroxy-5-(all-trans-polyprenyl)benzoate + S-adenosyl-L-methionine = a 4-hydroxy-3-methoxy-5-(all-trans-polyprenyl)benzoate + S-adenosyl-L-homocysteine + H(+)</text>
        <dbReference type="Rhea" id="RHEA:44452"/>
        <dbReference type="Rhea" id="RHEA-COMP:10930"/>
        <dbReference type="Rhea" id="RHEA-COMP:10931"/>
        <dbReference type="ChEBI" id="CHEBI:15378"/>
        <dbReference type="ChEBI" id="CHEBI:57856"/>
        <dbReference type="ChEBI" id="CHEBI:59789"/>
        <dbReference type="ChEBI" id="CHEBI:64694"/>
        <dbReference type="ChEBI" id="CHEBI:84443"/>
        <dbReference type="EC" id="2.1.1.114"/>
    </reaction>
</comment>
<keyword evidence="5" id="KW-0496">Mitochondrion</keyword>
<dbReference type="EMBL" id="JAQQWI010000010">
    <property type="protein sequence ID" value="KAK8018111.1"/>
    <property type="molecule type" value="Genomic_DNA"/>
</dbReference>
<accession>A0ABR1RU69</accession>
<feature type="binding site" evidence="5">
    <location>
        <position position="152"/>
    </location>
    <ligand>
        <name>S-adenosyl-L-methionine</name>
        <dbReference type="ChEBI" id="CHEBI:59789"/>
    </ligand>
</feature>
<comment type="cofactor">
    <cofactor evidence="5">
        <name>Mg(2+)</name>
        <dbReference type="ChEBI" id="CHEBI:18420"/>
    </cofactor>
</comment>
<dbReference type="Pfam" id="PF13489">
    <property type="entry name" value="Methyltransf_23"/>
    <property type="match status" value="1"/>
</dbReference>
<feature type="region of interest" description="Disordered" evidence="6">
    <location>
        <begin position="49"/>
        <end position="71"/>
    </location>
</feature>
<keyword evidence="5" id="KW-0999">Mitochondrion inner membrane</keyword>
<proteinExistence type="inferred from homology"/>
<protein>
    <recommendedName>
        <fullName evidence="5">Ubiquinone biosynthesis O-methyltransferase, mitochondrial</fullName>
    </recommendedName>
    <alternativeName>
        <fullName evidence="5">3-demethylubiquinol 3-O-methyltransferase</fullName>
        <ecNumber evidence="5">2.1.1.64</ecNumber>
    </alternativeName>
    <alternativeName>
        <fullName evidence="5">3-demethylubiquinone 3-O-methyltransferase</fullName>
        <ecNumber evidence="5">2.1.1.-</ecNumber>
    </alternativeName>
    <alternativeName>
        <fullName evidence="5">Polyprenyldihydroxybenzoate methyltransferase</fullName>
        <ecNumber evidence="5">2.1.1.114</ecNumber>
    </alternativeName>
</protein>
<comment type="subcellular location">
    <subcellularLocation>
        <location evidence="5">Mitochondrion inner membrane</location>
        <topology evidence="5">Peripheral membrane protein</topology>
        <orientation evidence="5">Matrix side</orientation>
    </subcellularLocation>
</comment>
<dbReference type="SUPFAM" id="SSF53335">
    <property type="entry name" value="S-adenosyl-L-methionine-dependent methyltransferases"/>
    <property type="match status" value="1"/>
</dbReference>
<dbReference type="Gene3D" id="3.40.50.150">
    <property type="entry name" value="Vaccinia Virus protein VP39"/>
    <property type="match status" value="1"/>
</dbReference>
<dbReference type="HAMAP" id="MF_00472">
    <property type="entry name" value="UbiG"/>
    <property type="match status" value="1"/>
</dbReference>
<sequence>MVARPSTALLLRRLRGLTPALRRRPESFVTGRYTAPYLVNRDCCRPFSSTGSGSPSDNAHQSTSDPNFTTVSPDEVSHFNALASSWWDPHGPSRILHLMNPLRHDFIRMCRNSVLDAPSTTGLTYLDIGCGGGIFAESAARLPGTKSVTAIDPSPEVLNIARGHARRDPSLRNKLQYLNTPIEQLTATIFKQDPQQQQQPQQPQYDVVSVFEVLEHVSSPAQFLDQCAPFVKPGGWLVMSTIARTWLSWFTTNLMAEDVLRIVPRGTHDWQKYVNEEELRGHFMAGRSGQWAEPRCMGVIYVPGVGWREVRGSEKVGNYFFAVRKTAEEE</sequence>
<keyword evidence="5" id="KW-0479">Metal-binding</keyword>
<keyword evidence="3 5" id="KW-0831">Ubiquinone biosynthesis</keyword>
<feature type="binding site" evidence="5">
    <location>
        <position position="212"/>
    </location>
    <ligand>
        <name>Mg(2+)</name>
        <dbReference type="ChEBI" id="CHEBI:18420"/>
    </ligand>
</feature>
<dbReference type="EC" id="2.1.1.114" evidence="5"/>
<dbReference type="PANTHER" id="PTHR43464:SF19">
    <property type="entry name" value="UBIQUINONE BIOSYNTHESIS O-METHYLTRANSFERASE, MITOCHONDRIAL"/>
    <property type="match status" value="1"/>
</dbReference>
<dbReference type="PANTHER" id="PTHR43464">
    <property type="entry name" value="METHYLTRANSFERASE"/>
    <property type="match status" value="1"/>
</dbReference>
<dbReference type="Proteomes" id="UP001396898">
    <property type="component" value="Unassembled WGS sequence"/>
</dbReference>